<dbReference type="InterPro" id="IPR017853">
    <property type="entry name" value="GH"/>
</dbReference>
<keyword evidence="1" id="KW-0378">Hydrolase</keyword>
<evidence type="ECO:0000256" key="2">
    <source>
        <dbReference type="ARBA" id="ARBA00023295"/>
    </source>
</evidence>
<dbReference type="InterPro" id="IPR041704">
    <property type="entry name" value="CFLE_GH18"/>
</dbReference>
<dbReference type="PROSITE" id="PS51782">
    <property type="entry name" value="LYSM"/>
    <property type="match status" value="2"/>
</dbReference>
<dbReference type="Pfam" id="PF01476">
    <property type="entry name" value="LysM"/>
    <property type="match status" value="2"/>
</dbReference>
<dbReference type="Gene3D" id="3.10.350.10">
    <property type="entry name" value="LysM domain"/>
    <property type="match status" value="2"/>
</dbReference>
<keyword evidence="2" id="KW-0326">Glycosidase</keyword>
<feature type="domain" description="LysM" evidence="3">
    <location>
        <begin position="2"/>
        <end position="46"/>
    </location>
</feature>
<evidence type="ECO:0000256" key="1">
    <source>
        <dbReference type="ARBA" id="ARBA00022801"/>
    </source>
</evidence>
<dbReference type="SMART" id="SM00257">
    <property type="entry name" value="LysM"/>
    <property type="match status" value="2"/>
</dbReference>
<dbReference type="RefSeq" id="WP_187027979.1">
    <property type="nucleotide sequence ID" value="NZ_AP023420.1"/>
</dbReference>
<dbReference type="GO" id="GO:0070492">
    <property type="term" value="F:oligosaccharide binding"/>
    <property type="evidence" value="ECO:0007669"/>
    <property type="project" value="TreeGrafter"/>
</dbReference>
<dbReference type="PANTHER" id="PTHR46066:SF2">
    <property type="entry name" value="CHITINASE DOMAIN-CONTAINING PROTEIN 1"/>
    <property type="match status" value="1"/>
</dbReference>
<dbReference type="InterPro" id="IPR018392">
    <property type="entry name" value="LysM"/>
</dbReference>
<dbReference type="GO" id="GO:0008061">
    <property type="term" value="F:chitin binding"/>
    <property type="evidence" value="ECO:0007669"/>
    <property type="project" value="InterPro"/>
</dbReference>
<sequence length="426" mass="47022">MTIHVVQAGETIGSIAAYYGVNPTQVATDNTVPASGALAVGQTLVIRFPRQVHAVQQGETLSSIAAYYGTTVRQLWRNNWSLRGGESLSPGQPLVISYFEEKLGTAVTNGYAYPYIEPELLAEQLPYLTYLAPFTYGINASGGLLPLNDDTLLSAARLRGTAPVMHLSTLTESGQFDTQRAELVLTDMEVQDRLVSEVIQTTLRRGYAGVDVDFEFLPGQLAAAYAAFLDRLRRRLQPQGRFLWAALAPKTSAGQPGLLYEGHDYAAVAAATDAVLLMTYEWGYTYGPPMAVAPLPNVRAVLDYAVTTIPSEKIFLGIPNYGYDWPLPFVQGTTRAQSISNQRAIELAVQYQIAIQYDETAQSPYFHYTDHAGVVHEVWFEDARSMDAKLRLIAEYGFKGAGFWNLMRPFSQTWLVLDSLYDISES</sequence>
<dbReference type="SUPFAM" id="SSF51445">
    <property type="entry name" value="(Trans)glycosidases"/>
    <property type="match status" value="1"/>
</dbReference>
<dbReference type="GO" id="GO:0016798">
    <property type="term" value="F:hydrolase activity, acting on glycosyl bonds"/>
    <property type="evidence" value="ECO:0007669"/>
    <property type="project" value="UniProtKB-KW"/>
</dbReference>
<dbReference type="AlphaFoldDB" id="A0A810Q6U7"/>
<dbReference type="InterPro" id="IPR036779">
    <property type="entry name" value="LysM_dom_sf"/>
</dbReference>
<dbReference type="GO" id="GO:0005975">
    <property type="term" value="P:carbohydrate metabolic process"/>
    <property type="evidence" value="ECO:0007669"/>
    <property type="project" value="InterPro"/>
</dbReference>
<dbReference type="Gene3D" id="3.20.20.80">
    <property type="entry name" value="Glycosidases"/>
    <property type="match status" value="1"/>
</dbReference>
<organism evidence="5 6">
    <name type="scientific">Pusillibacter faecalis</name>
    <dbReference type="NCBI Taxonomy" id="2714358"/>
    <lineage>
        <taxon>Bacteria</taxon>
        <taxon>Bacillati</taxon>
        <taxon>Bacillota</taxon>
        <taxon>Clostridia</taxon>
        <taxon>Eubacteriales</taxon>
        <taxon>Oscillospiraceae</taxon>
        <taxon>Pusillibacter</taxon>
    </lineage>
</organism>
<dbReference type="Gene3D" id="3.10.50.10">
    <property type="match status" value="1"/>
</dbReference>
<dbReference type="SMART" id="SM00636">
    <property type="entry name" value="Glyco_18"/>
    <property type="match status" value="1"/>
</dbReference>
<evidence type="ECO:0000259" key="4">
    <source>
        <dbReference type="PROSITE" id="PS51910"/>
    </source>
</evidence>
<reference evidence="5" key="1">
    <citation type="submission" date="2020-09" db="EMBL/GenBank/DDBJ databases">
        <title>New species isolated from human feces.</title>
        <authorList>
            <person name="Kitahara M."/>
            <person name="Shigeno Y."/>
            <person name="Shime M."/>
            <person name="Matsumoto Y."/>
            <person name="Nakamura S."/>
            <person name="Motooka D."/>
            <person name="Fukuoka S."/>
            <person name="Nishikawa H."/>
            <person name="Benno Y."/>
        </authorList>
    </citation>
    <scope>NUCLEOTIDE SEQUENCE</scope>
    <source>
        <strain evidence="5">MM59</strain>
    </source>
</reference>
<accession>A0A810Q6U7</accession>
<dbReference type="InterPro" id="IPR011583">
    <property type="entry name" value="Chitinase_II/V-like_cat"/>
</dbReference>
<evidence type="ECO:0000313" key="5">
    <source>
        <dbReference type="EMBL" id="BCK83840.1"/>
    </source>
</evidence>
<dbReference type="KEGG" id="pfaa:MM59RIKEN_11590"/>
<dbReference type="Pfam" id="PF00704">
    <property type="entry name" value="Glyco_hydro_18"/>
    <property type="match status" value="1"/>
</dbReference>
<dbReference type="CDD" id="cd02874">
    <property type="entry name" value="GH18_CFLE_spore_hydrolase"/>
    <property type="match status" value="1"/>
</dbReference>
<keyword evidence="6" id="KW-1185">Reference proteome</keyword>
<dbReference type="PROSITE" id="PS51910">
    <property type="entry name" value="GH18_2"/>
    <property type="match status" value="1"/>
</dbReference>
<evidence type="ECO:0000259" key="3">
    <source>
        <dbReference type="PROSITE" id="PS51782"/>
    </source>
</evidence>
<dbReference type="Proteomes" id="UP000679848">
    <property type="component" value="Chromosome"/>
</dbReference>
<dbReference type="EMBL" id="AP023420">
    <property type="protein sequence ID" value="BCK83840.1"/>
    <property type="molecule type" value="Genomic_DNA"/>
</dbReference>
<dbReference type="PANTHER" id="PTHR46066">
    <property type="entry name" value="CHITINASE DOMAIN-CONTAINING PROTEIN 1 FAMILY MEMBER"/>
    <property type="match status" value="1"/>
</dbReference>
<dbReference type="InterPro" id="IPR029070">
    <property type="entry name" value="Chitinase_insertion_sf"/>
</dbReference>
<feature type="domain" description="LysM" evidence="3">
    <location>
        <begin position="51"/>
        <end position="96"/>
    </location>
</feature>
<dbReference type="GO" id="GO:0012505">
    <property type="term" value="C:endomembrane system"/>
    <property type="evidence" value="ECO:0007669"/>
    <property type="project" value="TreeGrafter"/>
</dbReference>
<name>A0A810Q6U7_9FIRM</name>
<proteinExistence type="predicted"/>
<feature type="domain" description="GH18" evidence="4">
    <location>
        <begin position="93"/>
        <end position="426"/>
    </location>
</feature>
<protein>
    <submittedName>
        <fullName evidence="5">Spore germination protein YaaH</fullName>
    </submittedName>
</protein>
<dbReference type="CDD" id="cd00118">
    <property type="entry name" value="LysM"/>
    <property type="match status" value="2"/>
</dbReference>
<gene>
    <name evidence="5" type="primary">yaaH</name>
    <name evidence="5" type="ORF">MM59RIKEN_11590</name>
</gene>
<dbReference type="InterPro" id="IPR001223">
    <property type="entry name" value="Glyco_hydro18_cat"/>
</dbReference>
<dbReference type="SUPFAM" id="SSF54106">
    <property type="entry name" value="LysM domain"/>
    <property type="match status" value="2"/>
</dbReference>
<evidence type="ECO:0000313" key="6">
    <source>
        <dbReference type="Proteomes" id="UP000679848"/>
    </source>
</evidence>